<dbReference type="EMBL" id="UZAD01005658">
    <property type="protein sequence ID" value="VDN87514.1"/>
    <property type="molecule type" value="Genomic_DNA"/>
</dbReference>
<gene>
    <name evidence="1" type="ORF">BPAG_LOCUS6328</name>
</gene>
<name>A0A0N4TDS6_BRUPA</name>
<organism evidence="3">
    <name type="scientific">Brugia pahangi</name>
    <name type="common">Filarial nematode worm</name>
    <dbReference type="NCBI Taxonomy" id="6280"/>
    <lineage>
        <taxon>Eukaryota</taxon>
        <taxon>Metazoa</taxon>
        <taxon>Ecdysozoa</taxon>
        <taxon>Nematoda</taxon>
        <taxon>Chromadorea</taxon>
        <taxon>Rhabditida</taxon>
        <taxon>Spirurina</taxon>
        <taxon>Spiruromorpha</taxon>
        <taxon>Filarioidea</taxon>
        <taxon>Onchocercidae</taxon>
        <taxon>Brugia</taxon>
    </lineage>
</organism>
<protein>
    <submittedName>
        <fullName evidence="3">UBP-type domain-containing protein</fullName>
    </submittedName>
</protein>
<evidence type="ECO:0000313" key="1">
    <source>
        <dbReference type="EMBL" id="VDN87514.1"/>
    </source>
</evidence>
<evidence type="ECO:0000313" key="3">
    <source>
        <dbReference type="WBParaSite" id="BPAG_0000636401-mRNA-1"/>
    </source>
</evidence>
<sequence>MESNTAMAERMSFSMGPILTKMKNGRSEFLKFGLCVDCKTRMCAADTCATDHSTDHSTDHLLTYSQS</sequence>
<evidence type="ECO:0000313" key="2">
    <source>
        <dbReference type="Proteomes" id="UP000278627"/>
    </source>
</evidence>
<dbReference type="Proteomes" id="UP000278627">
    <property type="component" value="Unassembled WGS sequence"/>
</dbReference>
<proteinExistence type="predicted"/>
<reference evidence="1 2" key="2">
    <citation type="submission" date="2018-11" db="EMBL/GenBank/DDBJ databases">
        <authorList>
            <consortium name="Pathogen Informatics"/>
        </authorList>
    </citation>
    <scope>NUCLEOTIDE SEQUENCE [LARGE SCALE GENOMIC DNA]</scope>
</reference>
<reference evidence="3" key="1">
    <citation type="submission" date="2017-02" db="UniProtKB">
        <authorList>
            <consortium name="WormBaseParasite"/>
        </authorList>
    </citation>
    <scope>IDENTIFICATION</scope>
</reference>
<dbReference type="AlphaFoldDB" id="A0A0N4TDS6"/>
<dbReference type="WBParaSite" id="BPAG_0000636401-mRNA-1">
    <property type="protein sequence ID" value="BPAG_0000636401-mRNA-1"/>
    <property type="gene ID" value="BPAG_0000636401"/>
</dbReference>
<keyword evidence="2" id="KW-1185">Reference proteome</keyword>
<accession>A0A0N4TDS6</accession>